<dbReference type="AlphaFoldDB" id="A0A2I8EL22"/>
<evidence type="ECO:0000313" key="2">
    <source>
        <dbReference type="EMBL" id="AUT60293.1"/>
    </source>
</evidence>
<dbReference type="Proteomes" id="UP000243502">
    <property type="component" value="Chromosome 1"/>
</dbReference>
<proteinExistence type="predicted"/>
<feature type="compositionally biased region" description="Low complexity" evidence="1">
    <location>
        <begin position="324"/>
        <end position="333"/>
    </location>
</feature>
<accession>A0A2I8EL22</accession>
<protein>
    <recommendedName>
        <fullName evidence="4">Zinc ribbon domain-containing protein</fullName>
    </recommendedName>
</protein>
<evidence type="ECO:0008006" key="4">
    <source>
        <dbReference type="Google" id="ProtNLM"/>
    </source>
</evidence>
<sequence length="391" mass="40425">MASRTIGWGSSMSAETTPALRFPTPCSTCGGVLYQYVNFCPYCGVSRPLEADRPKRAQAQLRAVPAETRRAPAVVDDPTECAVPNVVWQGAGESEFSPDVIPLSLPQAVGRWIVTRGAIPLAGLALLGVVGYLWLGHGHSRDTDTAELSTGADASSRSIPQYMPPSKDGASSMDVTGQPGVNKIAQPVASRAPGSAQSHRTVSDALGDARAALARNDLTQAKAAVANASLLAPGNPDALRMQTEVKDRENQRDVAIGVANSCANDKIWSCVFKLSNQALAIDVGSVEAQALLQRAILSTGWKPLGEKAAPAPRKPPPVVANSAPTRLLPTGLPTLPPLPPGTPTDSARPSANNAAPAAWVAPARDSGDAQTSAMRGSDGGSLSPVGSLTTK</sequence>
<feature type="compositionally biased region" description="Polar residues" evidence="1">
    <location>
        <begin position="146"/>
        <end position="159"/>
    </location>
</feature>
<dbReference type="EMBL" id="CP026111">
    <property type="protein sequence ID" value="AUT60293.1"/>
    <property type="molecule type" value="Genomic_DNA"/>
</dbReference>
<dbReference type="OrthoDB" id="9128660at2"/>
<feature type="region of interest" description="Disordered" evidence="1">
    <location>
        <begin position="306"/>
        <end position="391"/>
    </location>
</feature>
<organism evidence="2 3">
    <name type="scientific">Paraburkholderia terrae</name>
    <dbReference type="NCBI Taxonomy" id="311230"/>
    <lineage>
        <taxon>Bacteria</taxon>
        <taxon>Pseudomonadati</taxon>
        <taxon>Pseudomonadota</taxon>
        <taxon>Betaproteobacteria</taxon>
        <taxon>Burkholderiales</taxon>
        <taxon>Burkholderiaceae</taxon>
        <taxon>Paraburkholderia</taxon>
    </lineage>
</organism>
<name>A0A2I8EL22_9BURK</name>
<feature type="compositionally biased region" description="Low complexity" evidence="1">
    <location>
        <begin position="343"/>
        <end position="364"/>
    </location>
</feature>
<feature type="region of interest" description="Disordered" evidence="1">
    <location>
        <begin position="142"/>
        <end position="176"/>
    </location>
</feature>
<reference evidence="2 3" key="1">
    <citation type="submission" date="2018-01" db="EMBL/GenBank/DDBJ databases">
        <title>Species boundaries and ecological features among Paraburkholderia terrae DSMZ17804T, P. hospita DSMZ17164T and P. caribensis DSMZ13236T.</title>
        <authorList>
            <person name="Pratama A.A."/>
        </authorList>
    </citation>
    <scope>NUCLEOTIDE SEQUENCE [LARGE SCALE GENOMIC DNA]</scope>
    <source>
        <strain evidence="2 3">DSM 17804</strain>
    </source>
</reference>
<evidence type="ECO:0000313" key="3">
    <source>
        <dbReference type="Proteomes" id="UP000243502"/>
    </source>
</evidence>
<gene>
    <name evidence="2" type="ORF">C2L65_12250</name>
</gene>
<dbReference type="KEGG" id="pter:C2L65_12250"/>
<evidence type="ECO:0000256" key="1">
    <source>
        <dbReference type="SAM" id="MobiDB-lite"/>
    </source>
</evidence>